<organism evidence="6 7">
    <name type="scientific">Cystoisospora suis</name>
    <dbReference type="NCBI Taxonomy" id="483139"/>
    <lineage>
        <taxon>Eukaryota</taxon>
        <taxon>Sar</taxon>
        <taxon>Alveolata</taxon>
        <taxon>Apicomplexa</taxon>
        <taxon>Conoidasida</taxon>
        <taxon>Coccidia</taxon>
        <taxon>Eucoccidiorida</taxon>
        <taxon>Eimeriorina</taxon>
        <taxon>Sarcocystidae</taxon>
        <taxon>Cystoisospora</taxon>
    </lineage>
</organism>
<dbReference type="InterPro" id="IPR050090">
    <property type="entry name" value="Tyrosine_recombinase_XerCD"/>
</dbReference>
<feature type="domain" description="Core-binding (CB)" evidence="5">
    <location>
        <begin position="1"/>
        <end position="35"/>
    </location>
</feature>
<dbReference type="GO" id="GO:0003677">
    <property type="term" value="F:DNA binding"/>
    <property type="evidence" value="ECO:0007669"/>
    <property type="project" value="UniProtKB-KW"/>
</dbReference>
<evidence type="ECO:0000259" key="4">
    <source>
        <dbReference type="PROSITE" id="PS51898"/>
    </source>
</evidence>
<dbReference type="PROSITE" id="PS51900">
    <property type="entry name" value="CB"/>
    <property type="match status" value="1"/>
</dbReference>
<accession>A0A2C6L9T8</accession>
<dbReference type="AlphaFoldDB" id="A0A2C6L9T8"/>
<feature type="region of interest" description="Disordered" evidence="3">
    <location>
        <begin position="162"/>
        <end position="230"/>
    </location>
</feature>
<dbReference type="Pfam" id="PF00589">
    <property type="entry name" value="Phage_integrase"/>
    <property type="match status" value="1"/>
</dbReference>
<proteinExistence type="predicted"/>
<sequence length="297" mass="33584">MHWELYLRVLKKRNCAPRTQALHQAAYQASLRYAVQTGRVTKIHAFRKIRGCTKRSLHSLPLRADEVYRLLDAASSPMHRAIFGVGIGIGLRPSELLRLRWEDVDWRNDIAMIRGSKTHASSTAIPLTDLARRELVKWWEEEGRPVAGLCFYCEGVRTLGKSKERKKKEGESSDSQTKEELENTKPQSEENRSDLTSHGKEEEREGKEEEEGEKVLDEKKDSKVKEKKKTPIASFKKALQAAAVRHSFATLAATSNPPVPLPVAQAVMRHVSSKMLLDTYAKAGTLIIKEGLRNFTV</sequence>
<evidence type="ECO:0000313" key="6">
    <source>
        <dbReference type="EMBL" id="PHJ23932.1"/>
    </source>
</evidence>
<protein>
    <submittedName>
        <fullName evidence="6">Site-specific phage integrase family protein</fullName>
    </submittedName>
</protein>
<comment type="caution">
    <text evidence="6">The sequence shown here is derived from an EMBL/GenBank/DDBJ whole genome shotgun (WGS) entry which is preliminary data.</text>
</comment>
<evidence type="ECO:0000256" key="3">
    <source>
        <dbReference type="SAM" id="MobiDB-lite"/>
    </source>
</evidence>
<dbReference type="GO" id="GO:0015074">
    <property type="term" value="P:DNA integration"/>
    <property type="evidence" value="ECO:0007669"/>
    <property type="project" value="InterPro"/>
</dbReference>
<gene>
    <name evidence="6" type="ORF">CSUI_002218</name>
</gene>
<dbReference type="GO" id="GO:0006310">
    <property type="term" value="P:DNA recombination"/>
    <property type="evidence" value="ECO:0007669"/>
    <property type="project" value="UniProtKB-KW"/>
</dbReference>
<feature type="domain" description="Tyr recombinase" evidence="4">
    <location>
        <begin position="57"/>
        <end position="293"/>
    </location>
</feature>
<evidence type="ECO:0000256" key="1">
    <source>
        <dbReference type="ARBA" id="ARBA00023125"/>
    </source>
</evidence>
<dbReference type="CDD" id="cd00397">
    <property type="entry name" value="DNA_BRE_C"/>
    <property type="match status" value="1"/>
</dbReference>
<evidence type="ECO:0000259" key="5">
    <source>
        <dbReference type="PROSITE" id="PS51900"/>
    </source>
</evidence>
<keyword evidence="2" id="KW-0233">DNA recombination</keyword>
<dbReference type="EMBL" id="MIGC01000927">
    <property type="protein sequence ID" value="PHJ23932.1"/>
    <property type="molecule type" value="Genomic_DNA"/>
</dbReference>
<evidence type="ECO:0000256" key="2">
    <source>
        <dbReference type="ARBA" id="ARBA00023172"/>
    </source>
</evidence>
<dbReference type="GeneID" id="94425631"/>
<keyword evidence="1" id="KW-0238">DNA-binding</keyword>
<dbReference type="InterPro" id="IPR044068">
    <property type="entry name" value="CB"/>
</dbReference>
<dbReference type="SUPFAM" id="SSF56349">
    <property type="entry name" value="DNA breaking-rejoining enzymes"/>
    <property type="match status" value="1"/>
</dbReference>
<dbReference type="PANTHER" id="PTHR30349">
    <property type="entry name" value="PHAGE INTEGRASE-RELATED"/>
    <property type="match status" value="1"/>
</dbReference>
<dbReference type="OrthoDB" id="371585at2759"/>
<dbReference type="InterPro" id="IPR011010">
    <property type="entry name" value="DNA_brk_join_enz"/>
</dbReference>
<name>A0A2C6L9T8_9APIC</name>
<dbReference type="VEuPathDB" id="ToxoDB:CSUI_002218"/>
<dbReference type="PANTHER" id="PTHR30349:SF41">
    <property type="entry name" value="INTEGRASE_RECOMBINASE PROTEIN MJ0367-RELATED"/>
    <property type="match status" value="1"/>
</dbReference>
<feature type="compositionally biased region" description="Basic and acidic residues" evidence="3">
    <location>
        <begin position="167"/>
        <end position="224"/>
    </location>
</feature>
<evidence type="ECO:0000313" key="7">
    <source>
        <dbReference type="Proteomes" id="UP000221165"/>
    </source>
</evidence>
<dbReference type="Proteomes" id="UP000221165">
    <property type="component" value="Unassembled WGS sequence"/>
</dbReference>
<dbReference type="InterPro" id="IPR002104">
    <property type="entry name" value="Integrase_catalytic"/>
</dbReference>
<keyword evidence="7" id="KW-1185">Reference proteome</keyword>
<dbReference type="Gene3D" id="1.10.443.10">
    <property type="entry name" value="Intergrase catalytic core"/>
    <property type="match status" value="1"/>
</dbReference>
<reference evidence="6 7" key="1">
    <citation type="journal article" date="2017" name="Int. J. Parasitol.">
        <title>The genome of the protozoan parasite Cystoisospora suis and a reverse vaccinology approach to identify vaccine candidates.</title>
        <authorList>
            <person name="Palmieri N."/>
            <person name="Shrestha A."/>
            <person name="Ruttkowski B."/>
            <person name="Beck T."/>
            <person name="Vogl C."/>
            <person name="Tomley F."/>
            <person name="Blake D.P."/>
            <person name="Joachim A."/>
        </authorList>
    </citation>
    <scope>NUCLEOTIDE SEQUENCE [LARGE SCALE GENOMIC DNA]</scope>
    <source>
        <strain evidence="6 7">Wien I</strain>
    </source>
</reference>
<dbReference type="PROSITE" id="PS51898">
    <property type="entry name" value="TYR_RECOMBINASE"/>
    <property type="match status" value="1"/>
</dbReference>
<dbReference type="RefSeq" id="XP_067925606.1">
    <property type="nucleotide sequence ID" value="XM_068062420.1"/>
</dbReference>
<dbReference type="InterPro" id="IPR013762">
    <property type="entry name" value="Integrase-like_cat_sf"/>
</dbReference>